<dbReference type="KEGG" id="hdt:HYPDE_26773"/>
<dbReference type="Proteomes" id="UP000005952">
    <property type="component" value="Chromosome"/>
</dbReference>
<proteinExistence type="predicted"/>
<gene>
    <name evidence="2" type="ORF">HYPDE_26773</name>
</gene>
<accession>N0BAA9</accession>
<keyword evidence="3" id="KW-1185">Reference proteome</keyword>
<name>N0BAA9_9HYPH</name>
<feature type="transmembrane region" description="Helical" evidence="1">
    <location>
        <begin position="12"/>
        <end position="30"/>
    </location>
</feature>
<dbReference type="RefSeq" id="WP_015597072.1">
    <property type="nucleotide sequence ID" value="NC_021172.1"/>
</dbReference>
<evidence type="ECO:0000313" key="3">
    <source>
        <dbReference type="Proteomes" id="UP000005952"/>
    </source>
</evidence>
<protein>
    <submittedName>
        <fullName evidence="2">Uncharacterized protein</fullName>
    </submittedName>
</protein>
<keyword evidence="1" id="KW-0812">Transmembrane</keyword>
<keyword evidence="1" id="KW-1133">Transmembrane helix</keyword>
<evidence type="ECO:0000256" key="1">
    <source>
        <dbReference type="SAM" id="Phobius"/>
    </source>
</evidence>
<keyword evidence="1" id="KW-0472">Membrane</keyword>
<organism evidence="2 3">
    <name type="scientific">Hyphomicrobium denitrificans 1NES1</name>
    <dbReference type="NCBI Taxonomy" id="670307"/>
    <lineage>
        <taxon>Bacteria</taxon>
        <taxon>Pseudomonadati</taxon>
        <taxon>Pseudomonadota</taxon>
        <taxon>Alphaproteobacteria</taxon>
        <taxon>Hyphomicrobiales</taxon>
        <taxon>Hyphomicrobiaceae</taxon>
        <taxon>Hyphomicrobium</taxon>
    </lineage>
</organism>
<dbReference type="STRING" id="670307.HYPDE_26773"/>
<sequence length="160" mass="17475">MPLEDMDPLAQTAVVILVILLVLRLCALLSEELARPSAPPAESSAQAEQVDAVLRPPSRFAPPHEHLLYDLRITRTTTELVGAKTSHAQATLALLRASAELEAMIAQNTPQPTPARAIPHAPSLARQDLAHLIELLPQADAQFRAEFLALIDAYLEETRR</sequence>
<dbReference type="AlphaFoldDB" id="N0BAA9"/>
<dbReference type="EMBL" id="CP005587">
    <property type="protein sequence ID" value="AGK57035.1"/>
    <property type="molecule type" value="Genomic_DNA"/>
</dbReference>
<dbReference type="HOGENOM" id="CLU_1649827_0_0_5"/>
<reference evidence="2 3" key="1">
    <citation type="journal article" date="2013" name="Genome Announc.">
        <title>Genome sequences for three denitrifying bacterial strains isolated from a uranium- and nitrate-contaminated subsurface environment.</title>
        <authorList>
            <person name="Venkatramanan R."/>
            <person name="Prakash O."/>
            <person name="Woyke T."/>
            <person name="Chain P."/>
            <person name="Goodwin L.A."/>
            <person name="Watson D."/>
            <person name="Brooks S."/>
            <person name="Kostka J.E."/>
            <person name="Green S.J."/>
        </authorList>
    </citation>
    <scope>NUCLEOTIDE SEQUENCE [LARGE SCALE GENOMIC DNA]</scope>
    <source>
        <strain evidence="2 3">1NES1</strain>
    </source>
</reference>
<evidence type="ECO:0000313" key="2">
    <source>
        <dbReference type="EMBL" id="AGK57035.1"/>
    </source>
</evidence>